<reference evidence="2" key="1">
    <citation type="journal article" date="2010" name="Science">
        <title>Signatures of adaptation to obligate biotrophy in the Hyaloperonospora arabidopsidis genome.</title>
        <authorList>
            <person name="Baxter L."/>
            <person name="Tripathy S."/>
            <person name="Ishaque N."/>
            <person name="Boot N."/>
            <person name="Cabral A."/>
            <person name="Kemen E."/>
            <person name="Thines M."/>
            <person name="Ah-Fong A."/>
            <person name="Anderson R."/>
            <person name="Badejoko W."/>
            <person name="Bittner-Eddy P."/>
            <person name="Boore J.L."/>
            <person name="Chibucos M.C."/>
            <person name="Coates M."/>
            <person name="Dehal P."/>
            <person name="Delehaunty K."/>
            <person name="Dong S."/>
            <person name="Downton P."/>
            <person name="Dumas B."/>
            <person name="Fabro G."/>
            <person name="Fronick C."/>
            <person name="Fuerstenberg S.I."/>
            <person name="Fulton L."/>
            <person name="Gaulin E."/>
            <person name="Govers F."/>
            <person name="Hughes L."/>
            <person name="Humphray S."/>
            <person name="Jiang R.H."/>
            <person name="Judelson H."/>
            <person name="Kamoun S."/>
            <person name="Kyung K."/>
            <person name="Meijer H."/>
            <person name="Minx P."/>
            <person name="Morris P."/>
            <person name="Nelson J."/>
            <person name="Phuntumart V."/>
            <person name="Qutob D."/>
            <person name="Rehmany A."/>
            <person name="Rougon-Cardoso A."/>
            <person name="Ryden P."/>
            <person name="Torto-Alalibo T."/>
            <person name="Studholme D."/>
            <person name="Wang Y."/>
            <person name="Win J."/>
            <person name="Wood J."/>
            <person name="Clifton S.W."/>
            <person name="Rogers J."/>
            <person name="Van den Ackerveken G."/>
            <person name="Jones J.D."/>
            <person name="McDowell J.M."/>
            <person name="Beynon J."/>
            <person name="Tyler B.M."/>
        </authorList>
    </citation>
    <scope>NUCLEOTIDE SEQUENCE [LARGE SCALE GENOMIC DNA]</scope>
    <source>
        <strain evidence="2">Emoy2</strain>
    </source>
</reference>
<organism evidence="1 2">
    <name type="scientific">Hyaloperonospora arabidopsidis (strain Emoy2)</name>
    <name type="common">Downy mildew agent</name>
    <name type="synonym">Peronospora arabidopsidis</name>
    <dbReference type="NCBI Taxonomy" id="559515"/>
    <lineage>
        <taxon>Eukaryota</taxon>
        <taxon>Sar</taxon>
        <taxon>Stramenopiles</taxon>
        <taxon>Oomycota</taxon>
        <taxon>Peronosporomycetes</taxon>
        <taxon>Peronosporales</taxon>
        <taxon>Peronosporaceae</taxon>
        <taxon>Hyaloperonospora</taxon>
    </lineage>
</organism>
<dbReference type="HOGENOM" id="CLU_151604_0_0_1"/>
<dbReference type="EMBL" id="JH598095">
    <property type="status" value="NOT_ANNOTATED_CDS"/>
    <property type="molecule type" value="Genomic_DNA"/>
</dbReference>
<accession>M4BBG2</accession>
<dbReference type="AlphaFoldDB" id="M4BBG2"/>
<dbReference type="OMA" id="WSRSTIM"/>
<proteinExistence type="predicted"/>
<dbReference type="STRING" id="559515.M4BBG2"/>
<evidence type="ECO:0000313" key="1">
    <source>
        <dbReference type="EnsemblProtists" id="HpaP803625"/>
    </source>
</evidence>
<evidence type="ECO:0008006" key="3">
    <source>
        <dbReference type="Google" id="ProtNLM"/>
    </source>
</evidence>
<keyword evidence="2" id="KW-1185">Reference proteome</keyword>
<dbReference type="VEuPathDB" id="FungiDB:HpaG803625"/>
<sequence>MSGPSNAELMQSMLAMMSQQQEMMKKKAEATTLKDLHLDAVKAPQYGGQVQESFALYKEQVQKNFTVRRVNWKCATMVSTIIPTIGSMLVGTAAEWFVWSRSTIMTVDELFFHLEQEFVPVDLQIRLRDQLRNLDQAQCRDLGYFVNRFRQLMIPIRNMSDVDSIF</sequence>
<evidence type="ECO:0000313" key="2">
    <source>
        <dbReference type="Proteomes" id="UP000011713"/>
    </source>
</evidence>
<dbReference type="InParanoid" id="M4BBG2"/>
<reference evidence="1" key="2">
    <citation type="submission" date="2015-06" db="UniProtKB">
        <authorList>
            <consortium name="EnsemblProtists"/>
        </authorList>
    </citation>
    <scope>IDENTIFICATION</scope>
    <source>
        <strain evidence="1">Emoy2</strain>
    </source>
</reference>
<protein>
    <recommendedName>
        <fullName evidence="3">Retrotransposon gag domain-containing protein</fullName>
    </recommendedName>
</protein>
<name>M4BBG2_HYAAE</name>
<dbReference type="EnsemblProtists" id="HpaT803625">
    <property type="protein sequence ID" value="HpaP803625"/>
    <property type="gene ID" value="HpaG803625"/>
</dbReference>
<dbReference type="Proteomes" id="UP000011713">
    <property type="component" value="Unassembled WGS sequence"/>
</dbReference>